<dbReference type="GO" id="GO:0006171">
    <property type="term" value="P:cAMP biosynthetic process"/>
    <property type="evidence" value="ECO:0007669"/>
    <property type="project" value="TreeGrafter"/>
</dbReference>
<dbReference type="SUPFAM" id="SSF55073">
    <property type="entry name" value="Nucleotide cyclase"/>
    <property type="match status" value="1"/>
</dbReference>
<sequence length="599" mass="64955">MVQERPFPVERRLSAILAADVAGYSRLMHDDEEATHAKLTALLADTVVPAIAEHGGRIVKNTGDGFLAEFTSSVEAVRAAVRFQTRIKELSIHEKEDRRVSFRVGVNIGDVMVEAHDIFGDGVNIAARLEGIAEPGGICISSSAYDQVRGKVGVQFADLGDQNFKNIARPVRTYAVIWDEHSPTTRSHRAGSSALSPPRLSIVVLPFANLSGDPEQDYFVDGVTENLTTDLSRIGGLFVIARNSAFSYKGKAIDVRQVGRELNVRYVLGGSMQRSGKRLRVNVQLIDAESRKHLWAERFEKPVADLFDMQDEIVSRLANSLGAQLVVVEARTAERSLHPDALDLFFQGTACFYNGPTLEHATRARGFFERALAIDPHGGGAIWALIGMANVDLTVGADLLTDERAALLSAAESNTIKALSLSPNVAMARLILALVYISTNRAAQGITECEQALSLNRNLAYAHGAIGLAKLYMGRPTETEDHVLEALRLSPRDLVANRLMRFVGAAKLQVGADAEAVSWLRRSIEANRTHALAHFLLAAALGLLGALDEARTAAKAGFALNPGFTIRRLRAAKISDNPIYLAGQERLCEGMRIAGVPEG</sequence>
<accession>A0A4U6SC91</accession>
<evidence type="ECO:0000313" key="2">
    <source>
        <dbReference type="EMBL" id="TKV84052.1"/>
    </source>
</evidence>
<dbReference type="InterPro" id="IPR001054">
    <property type="entry name" value="A/G_cyclase"/>
</dbReference>
<dbReference type="GO" id="GO:0004016">
    <property type="term" value="F:adenylate cyclase activity"/>
    <property type="evidence" value="ECO:0007669"/>
    <property type="project" value="UniProtKB-ARBA"/>
</dbReference>
<name>A0A4U6SC91_BRAEL</name>
<dbReference type="Gene3D" id="3.30.70.1230">
    <property type="entry name" value="Nucleotide cyclase"/>
    <property type="match status" value="1"/>
</dbReference>
<dbReference type="CDD" id="cd07302">
    <property type="entry name" value="CHD"/>
    <property type="match status" value="1"/>
</dbReference>
<dbReference type="EMBL" id="SZZP01000001">
    <property type="protein sequence ID" value="TKV84052.1"/>
    <property type="molecule type" value="Genomic_DNA"/>
</dbReference>
<dbReference type="PANTHER" id="PTHR43081:SF19">
    <property type="entry name" value="PH-SENSITIVE ADENYLATE CYCLASE RV1264"/>
    <property type="match status" value="1"/>
</dbReference>
<feature type="domain" description="Guanylate cyclase" evidence="1">
    <location>
        <begin position="15"/>
        <end position="130"/>
    </location>
</feature>
<dbReference type="PANTHER" id="PTHR43081">
    <property type="entry name" value="ADENYLATE CYCLASE, TERMINAL-DIFFERENTIATION SPECIFIC-RELATED"/>
    <property type="match status" value="1"/>
</dbReference>
<dbReference type="InterPro" id="IPR050697">
    <property type="entry name" value="Adenylyl/Guanylyl_Cyclase_3/4"/>
</dbReference>
<dbReference type="InterPro" id="IPR029787">
    <property type="entry name" value="Nucleotide_cyclase"/>
</dbReference>
<dbReference type="RefSeq" id="WP_137476574.1">
    <property type="nucleotide sequence ID" value="NZ_SZZP01000001.1"/>
</dbReference>
<dbReference type="InterPro" id="IPR011990">
    <property type="entry name" value="TPR-like_helical_dom_sf"/>
</dbReference>
<evidence type="ECO:0000313" key="3">
    <source>
        <dbReference type="Proteomes" id="UP000305095"/>
    </source>
</evidence>
<dbReference type="Gene3D" id="1.25.40.10">
    <property type="entry name" value="Tetratricopeptide repeat domain"/>
    <property type="match status" value="1"/>
</dbReference>
<dbReference type="SUPFAM" id="SSF48452">
    <property type="entry name" value="TPR-like"/>
    <property type="match status" value="1"/>
</dbReference>
<evidence type="ECO:0000259" key="1">
    <source>
        <dbReference type="PROSITE" id="PS50125"/>
    </source>
</evidence>
<dbReference type="Pfam" id="PF00211">
    <property type="entry name" value="Guanylate_cyc"/>
    <property type="match status" value="1"/>
</dbReference>
<protein>
    <submittedName>
        <fullName evidence="2">Adenylate/guanylate cyclase domain-containing protein</fullName>
    </submittedName>
</protein>
<dbReference type="AlphaFoldDB" id="A0A4U6SC91"/>
<dbReference type="InterPro" id="IPR019734">
    <property type="entry name" value="TPR_rpt"/>
</dbReference>
<reference evidence="2 3" key="1">
    <citation type="submission" date="2019-05" db="EMBL/GenBank/DDBJ databases">
        <title>Draft Genome of Bradyrhizobium elkanii strain SEMIA 938, Used in Commercial Inoculants for Lupinus spp. in Brazil.</title>
        <authorList>
            <person name="Hungria M."/>
            <person name="Delamuta J.R.M."/>
            <person name="Ribeiro R.A."/>
            <person name="Nogueira M.A."/>
        </authorList>
    </citation>
    <scope>NUCLEOTIDE SEQUENCE [LARGE SCALE GENOMIC DNA]</scope>
    <source>
        <strain evidence="2 3">Semia 938</strain>
    </source>
</reference>
<dbReference type="Gene3D" id="3.40.50.10070">
    <property type="entry name" value="TolB, N-terminal domain"/>
    <property type="match status" value="1"/>
</dbReference>
<gene>
    <name evidence="2" type="ORF">FDV58_02320</name>
</gene>
<dbReference type="PROSITE" id="PS50125">
    <property type="entry name" value="GUANYLATE_CYCLASE_2"/>
    <property type="match status" value="1"/>
</dbReference>
<dbReference type="Proteomes" id="UP000305095">
    <property type="component" value="Unassembled WGS sequence"/>
</dbReference>
<organism evidence="2 3">
    <name type="scientific">Bradyrhizobium elkanii</name>
    <dbReference type="NCBI Taxonomy" id="29448"/>
    <lineage>
        <taxon>Bacteria</taxon>
        <taxon>Pseudomonadati</taxon>
        <taxon>Pseudomonadota</taxon>
        <taxon>Alphaproteobacteria</taxon>
        <taxon>Hyphomicrobiales</taxon>
        <taxon>Nitrobacteraceae</taxon>
        <taxon>Bradyrhizobium</taxon>
    </lineage>
</organism>
<dbReference type="SMART" id="SM00028">
    <property type="entry name" value="TPR"/>
    <property type="match status" value="3"/>
</dbReference>
<dbReference type="GO" id="GO:0035556">
    <property type="term" value="P:intracellular signal transduction"/>
    <property type="evidence" value="ECO:0007669"/>
    <property type="project" value="InterPro"/>
</dbReference>
<proteinExistence type="predicted"/>
<comment type="caution">
    <text evidence="2">The sequence shown here is derived from an EMBL/GenBank/DDBJ whole genome shotgun (WGS) entry which is preliminary data.</text>
</comment>